<evidence type="ECO:0000256" key="2">
    <source>
        <dbReference type="ARBA" id="ARBA00004972"/>
    </source>
</evidence>
<evidence type="ECO:0000256" key="5">
    <source>
        <dbReference type="ARBA" id="ARBA00022723"/>
    </source>
</evidence>
<keyword evidence="12" id="KW-1185">Reference proteome</keyword>
<dbReference type="PANTHER" id="PTHR46206:SF2">
    <property type="entry name" value="CYTOCHROME P450 MONOOXYGENASE AUSG-RELATED"/>
    <property type="match status" value="1"/>
</dbReference>
<keyword evidence="6" id="KW-0560">Oxidoreductase</keyword>
<accession>A0A8H5U747</accession>
<keyword evidence="8 11" id="KW-0503">Monooxygenase</keyword>
<comment type="caution">
    <text evidence="11">The sequence shown here is derived from an EMBL/GenBank/DDBJ whole genome shotgun (WGS) entry which is preliminary data.</text>
</comment>
<organism evidence="11 12">
    <name type="scientific">Fusarium denticulatum</name>
    <dbReference type="NCBI Taxonomy" id="48507"/>
    <lineage>
        <taxon>Eukaryota</taxon>
        <taxon>Fungi</taxon>
        <taxon>Dikarya</taxon>
        <taxon>Ascomycota</taxon>
        <taxon>Pezizomycotina</taxon>
        <taxon>Sordariomycetes</taxon>
        <taxon>Hypocreomycetidae</taxon>
        <taxon>Hypocreales</taxon>
        <taxon>Nectriaceae</taxon>
        <taxon>Fusarium</taxon>
        <taxon>Fusarium fujikuroi species complex</taxon>
    </lineage>
</organism>
<evidence type="ECO:0000256" key="4">
    <source>
        <dbReference type="ARBA" id="ARBA00022617"/>
    </source>
</evidence>
<comment type="pathway">
    <text evidence="2">Hormone biosynthesis.</text>
</comment>
<keyword evidence="7" id="KW-0408">Iron</keyword>
<evidence type="ECO:0000256" key="3">
    <source>
        <dbReference type="ARBA" id="ARBA00010617"/>
    </source>
</evidence>
<gene>
    <name evidence="11" type="ORF">FDENT_7867</name>
</gene>
<dbReference type="EMBL" id="JAAOAK010000229">
    <property type="protein sequence ID" value="KAF5681929.1"/>
    <property type="molecule type" value="Genomic_DNA"/>
</dbReference>
<evidence type="ECO:0000256" key="6">
    <source>
        <dbReference type="ARBA" id="ARBA00023002"/>
    </source>
</evidence>
<dbReference type="GO" id="GO:0020037">
    <property type="term" value="F:heme binding"/>
    <property type="evidence" value="ECO:0007669"/>
    <property type="project" value="InterPro"/>
</dbReference>
<protein>
    <submittedName>
        <fullName evidence="11">Cytochrome P450 monooxygenase</fullName>
    </submittedName>
</protein>
<dbReference type="SUPFAM" id="SSF48264">
    <property type="entry name" value="Cytochrome P450"/>
    <property type="match status" value="1"/>
</dbReference>
<keyword evidence="4" id="KW-0349">Heme</keyword>
<evidence type="ECO:0000256" key="7">
    <source>
        <dbReference type="ARBA" id="ARBA00023004"/>
    </source>
</evidence>
<dbReference type="PANTHER" id="PTHR46206">
    <property type="entry name" value="CYTOCHROME P450"/>
    <property type="match status" value="1"/>
</dbReference>
<evidence type="ECO:0000256" key="9">
    <source>
        <dbReference type="ARBA" id="ARBA00029441"/>
    </source>
</evidence>
<evidence type="ECO:0000313" key="11">
    <source>
        <dbReference type="EMBL" id="KAF5681929.1"/>
    </source>
</evidence>
<proteinExistence type="inferred from homology"/>
<keyword evidence="10" id="KW-0472">Membrane</keyword>
<dbReference type="AlphaFoldDB" id="A0A8H5U747"/>
<evidence type="ECO:0000256" key="10">
    <source>
        <dbReference type="SAM" id="Phobius"/>
    </source>
</evidence>
<dbReference type="GO" id="GO:0016705">
    <property type="term" value="F:oxidoreductase activity, acting on paired donors, with incorporation or reduction of molecular oxygen"/>
    <property type="evidence" value="ECO:0007669"/>
    <property type="project" value="InterPro"/>
</dbReference>
<keyword evidence="10" id="KW-0812">Transmembrane</keyword>
<keyword evidence="10" id="KW-1133">Transmembrane helix</keyword>
<evidence type="ECO:0000256" key="1">
    <source>
        <dbReference type="ARBA" id="ARBA00001971"/>
    </source>
</evidence>
<feature type="transmembrane region" description="Helical" evidence="10">
    <location>
        <begin position="16"/>
        <end position="34"/>
    </location>
</feature>
<evidence type="ECO:0000313" key="12">
    <source>
        <dbReference type="Proteomes" id="UP000562682"/>
    </source>
</evidence>
<dbReference type="Gene3D" id="1.10.630.10">
    <property type="entry name" value="Cytochrome P450"/>
    <property type="match status" value="1"/>
</dbReference>
<reference evidence="11 12" key="1">
    <citation type="submission" date="2020-05" db="EMBL/GenBank/DDBJ databases">
        <title>Identification and distribution of gene clusters putatively required for synthesis of sphingolipid metabolism inhibitors in phylogenetically diverse species of the filamentous fungus Fusarium.</title>
        <authorList>
            <person name="Kim H.-S."/>
            <person name="Busman M."/>
            <person name="Brown D.W."/>
            <person name="Divon H."/>
            <person name="Uhlig S."/>
            <person name="Proctor R.H."/>
        </authorList>
    </citation>
    <scope>NUCLEOTIDE SEQUENCE [LARGE SCALE GENOMIC DNA]</scope>
    <source>
        <strain evidence="11 12">NRRL 25311</strain>
    </source>
</reference>
<dbReference type="InterPro" id="IPR036396">
    <property type="entry name" value="Cyt_P450_sf"/>
</dbReference>
<evidence type="ECO:0000256" key="8">
    <source>
        <dbReference type="ARBA" id="ARBA00023033"/>
    </source>
</evidence>
<comment type="similarity">
    <text evidence="3">Belongs to the cytochrome P450 family.</text>
</comment>
<comment type="pathway">
    <text evidence="9">Plant hormone biosynthesis.</text>
</comment>
<dbReference type="Proteomes" id="UP000562682">
    <property type="component" value="Unassembled WGS sequence"/>
</dbReference>
<dbReference type="GO" id="GO:0004497">
    <property type="term" value="F:monooxygenase activity"/>
    <property type="evidence" value="ECO:0007669"/>
    <property type="project" value="UniProtKB-KW"/>
</dbReference>
<name>A0A8H5U747_9HYPO</name>
<dbReference type="GO" id="GO:0005506">
    <property type="term" value="F:iron ion binding"/>
    <property type="evidence" value="ECO:0007669"/>
    <property type="project" value="InterPro"/>
</dbReference>
<sequence>MASLNYALSLLQGVPIAAQVLTVIAVIPIAIYTYDWVRKERLFPGYPLISLNGKTPEESWINFPKETLGIVEETLSVIEDLFGEQTRGGEWQTISIRGAAMQIVAQNTLRIMVGEKLCHDPELIDIHTRHAGAVFAAGSENRAFSTALWPIVHWFLPLPQQLRKQLKRAEGIMGQEVRRREQEARMAIASGRKMAKFSDSVAWHVDVTKSLGVKDHDQTAGQLAFTMAALDNTSTQIGRSNTAEDVRGGVQRRVKVWHADKQVE</sequence>
<comment type="cofactor">
    <cofactor evidence="1">
        <name>heme</name>
        <dbReference type="ChEBI" id="CHEBI:30413"/>
    </cofactor>
</comment>
<keyword evidence="5" id="KW-0479">Metal-binding</keyword>